<organism evidence="2 3">
    <name type="scientific">Emiliania huxleyi (strain CCMP1516)</name>
    <dbReference type="NCBI Taxonomy" id="280463"/>
    <lineage>
        <taxon>Eukaryota</taxon>
        <taxon>Haptista</taxon>
        <taxon>Haptophyta</taxon>
        <taxon>Prymnesiophyceae</taxon>
        <taxon>Isochrysidales</taxon>
        <taxon>Noelaerhabdaceae</taxon>
        <taxon>Emiliania</taxon>
    </lineage>
</organism>
<dbReference type="Gene3D" id="1.25.40.10">
    <property type="entry name" value="Tetratricopeptide repeat domain"/>
    <property type="match status" value="1"/>
</dbReference>
<dbReference type="InterPro" id="IPR011990">
    <property type="entry name" value="TPR-like_helical_dom_sf"/>
</dbReference>
<dbReference type="OMA" id="HCTHNSE"/>
<dbReference type="Pfam" id="PF13738">
    <property type="entry name" value="Pyr_redox_3"/>
    <property type="match status" value="1"/>
</dbReference>
<dbReference type="InterPro" id="IPR036188">
    <property type="entry name" value="FAD/NAD-bd_sf"/>
</dbReference>
<evidence type="ECO:0000256" key="1">
    <source>
        <dbReference type="SAM" id="MobiDB-lite"/>
    </source>
</evidence>
<dbReference type="RefSeq" id="XP_005788765.1">
    <property type="nucleotide sequence ID" value="XM_005788708.1"/>
</dbReference>
<dbReference type="GeneID" id="17281611"/>
<accession>A0A0D3KKQ1</accession>
<evidence type="ECO:0000313" key="3">
    <source>
        <dbReference type="Proteomes" id="UP000013827"/>
    </source>
</evidence>
<dbReference type="Proteomes" id="UP000013827">
    <property type="component" value="Unassembled WGS sequence"/>
</dbReference>
<reference evidence="3" key="1">
    <citation type="journal article" date="2013" name="Nature">
        <title>Pan genome of the phytoplankton Emiliania underpins its global distribution.</title>
        <authorList>
            <person name="Read B.A."/>
            <person name="Kegel J."/>
            <person name="Klute M.J."/>
            <person name="Kuo A."/>
            <person name="Lefebvre S.C."/>
            <person name="Maumus F."/>
            <person name="Mayer C."/>
            <person name="Miller J."/>
            <person name="Monier A."/>
            <person name="Salamov A."/>
            <person name="Young J."/>
            <person name="Aguilar M."/>
            <person name="Claverie J.M."/>
            <person name="Frickenhaus S."/>
            <person name="Gonzalez K."/>
            <person name="Herman E.K."/>
            <person name="Lin Y.C."/>
            <person name="Napier J."/>
            <person name="Ogata H."/>
            <person name="Sarno A.F."/>
            <person name="Shmutz J."/>
            <person name="Schroeder D."/>
            <person name="de Vargas C."/>
            <person name="Verret F."/>
            <person name="von Dassow P."/>
            <person name="Valentin K."/>
            <person name="Van de Peer Y."/>
            <person name="Wheeler G."/>
            <person name="Dacks J.B."/>
            <person name="Delwiche C.F."/>
            <person name="Dyhrman S.T."/>
            <person name="Glockner G."/>
            <person name="John U."/>
            <person name="Richards T."/>
            <person name="Worden A.Z."/>
            <person name="Zhang X."/>
            <person name="Grigoriev I.V."/>
            <person name="Allen A.E."/>
            <person name="Bidle K."/>
            <person name="Borodovsky M."/>
            <person name="Bowler C."/>
            <person name="Brownlee C."/>
            <person name="Cock J.M."/>
            <person name="Elias M."/>
            <person name="Gladyshev V.N."/>
            <person name="Groth M."/>
            <person name="Guda C."/>
            <person name="Hadaegh A."/>
            <person name="Iglesias-Rodriguez M.D."/>
            <person name="Jenkins J."/>
            <person name="Jones B.M."/>
            <person name="Lawson T."/>
            <person name="Leese F."/>
            <person name="Lindquist E."/>
            <person name="Lobanov A."/>
            <person name="Lomsadze A."/>
            <person name="Malik S.B."/>
            <person name="Marsh M.E."/>
            <person name="Mackinder L."/>
            <person name="Mock T."/>
            <person name="Mueller-Roeber B."/>
            <person name="Pagarete A."/>
            <person name="Parker M."/>
            <person name="Probert I."/>
            <person name="Quesneville H."/>
            <person name="Raines C."/>
            <person name="Rensing S.A."/>
            <person name="Riano-Pachon D.M."/>
            <person name="Richier S."/>
            <person name="Rokitta S."/>
            <person name="Shiraiwa Y."/>
            <person name="Soanes D.M."/>
            <person name="van der Giezen M."/>
            <person name="Wahlund T.M."/>
            <person name="Williams B."/>
            <person name="Wilson W."/>
            <person name="Wolfe G."/>
            <person name="Wurch L.L."/>
        </authorList>
    </citation>
    <scope>NUCLEOTIDE SEQUENCE</scope>
</reference>
<protein>
    <recommendedName>
        <fullName evidence="4">FAD-dependent oxidoreductase 2 FAD binding domain-containing protein</fullName>
    </recommendedName>
</protein>
<feature type="region of interest" description="Disordered" evidence="1">
    <location>
        <begin position="255"/>
        <end position="289"/>
    </location>
</feature>
<feature type="region of interest" description="Disordered" evidence="1">
    <location>
        <begin position="1"/>
        <end position="21"/>
    </location>
</feature>
<dbReference type="HOGENOM" id="CLU_697262_0_0_1"/>
<reference evidence="2" key="2">
    <citation type="submission" date="2024-10" db="UniProtKB">
        <authorList>
            <consortium name="EnsemblProtists"/>
        </authorList>
    </citation>
    <scope>IDENTIFICATION</scope>
</reference>
<dbReference type="SUPFAM" id="SSF51905">
    <property type="entry name" value="FAD/NAD(P)-binding domain"/>
    <property type="match status" value="1"/>
</dbReference>
<name>A0A0D3KKQ1_EMIH1</name>
<dbReference type="AlphaFoldDB" id="A0A0D3KKQ1"/>
<dbReference type="Gene3D" id="3.50.50.60">
    <property type="entry name" value="FAD/NAD(P)-binding domain"/>
    <property type="match status" value="2"/>
</dbReference>
<evidence type="ECO:0008006" key="4">
    <source>
        <dbReference type="Google" id="ProtNLM"/>
    </source>
</evidence>
<dbReference type="EnsemblProtists" id="EOD36336">
    <property type="protein sequence ID" value="EOD36336"/>
    <property type="gene ID" value="EMIHUDRAFT_252381"/>
</dbReference>
<evidence type="ECO:0000313" key="2">
    <source>
        <dbReference type="EnsemblProtists" id="EOD36336"/>
    </source>
</evidence>
<dbReference type="KEGG" id="ehx:EMIHUDRAFT_252381"/>
<dbReference type="PaxDb" id="2903-EOD36336"/>
<keyword evidence="3" id="KW-1185">Reference proteome</keyword>
<proteinExistence type="predicted"/>
<sequence>MAKKRRGTGDQQLASAEEHAVKSESLFEAKQYADAALEAEKALQCLPLMARSSLTRGRALLYPALSKMVQEGGLPPAGLLEEAGRHFTLAVRLDPECEEAKGEVDSLQKLLSDLPQDPAPASAAGKEPSGAAAAVDVIIVGAGAAGVGCALMLTKTFGLDASRVLLIERGEGVGDTFRRWPAEMRFISPSFNNQGWTNSFDLNSVAHGSSPAYSLHAQHPSGGQYADYLDALASSAKLNVRTLTEVISVKAEGGKGGPPRFRVGVRSQPGSSEHAARRPSRVSGPRPRFPEDHPRYVVWAAGEFQYPREGGGAIAGAELCRHNSRGPFSLEQTLGCTLLSRSLAVIALVSRFASLPGDDFVVIGGYESGADAAVNLAKAGKQACASLTSECRKTSD</sequence>